<name>A0AAV3TCE7_9EURY</name>
<evidence type="ECO:0000313" key="3">
    <source>
        <dbReference type="Proteomes" id="UP001500420"/>
    </source>
</evidence>
<dbReference type="RefSeq" id="WP_343774562.1">
    <property type="nucleotide sequence ID" value="NZ_BAAADV010000007.1"/>
</dbReference>
<keyword evidence="1" id="KW-1133">Transmembrane helix</keyword>
<accession>A0AAV3TCE7</accession>
<dbReference type="InterPro" id="IPR055971">
    <property type="entry name" value="DUF7549"/>
</dbReference>
<protein>
    <recommendedName>
        <fullName evidence="4">TIGR04206 family protein</fullName>
    </recommendedName>
</protein>
<evidence type="ECO:0008006" key="4">
    <source>
        <dbReference type="Google" id="ProtNLM"/>
    </source>
</evidence>
<organism evidence="2 3">
    <name type="scientific">Natronoarchaeum mannanilyticum</name>
    <dbReference type="NCBI Taxonomy" id="926360"/>
    <lineage>
        <taxon>Archaea</taxon>
        <taxon>Methanobacteriati</taxon>
        <taxon>Methanobacteriota</taxon>
        <taxon>Stenosarchaea group</taxon>
        <taxon>Halobacteria</taxon>
        <taxon>Halobacteriales</taxon>
        <taxon>Natronoarchaeaceae</taxon>
    </lineage>
</organism>
<reference evidence="2 3" key="1">
    <citation type="journal article" date="2019" name="Int. J. Syst. Evol. Microbiol.">
        <title>The Global Catalogue of Microorganisms (GCM) 10K type strain sequencing project: providing services to taxonomists for standard genome sequencing and annotation.</title>
        <authorList>
            <consortium name="The Broad Institute Genomics Platform"/>
            <consortium name="The Broad Institute Genome Sequencing Center for Infectious Disease"/>
            <person name="Wu L."/>
            <person name="Ma J."/>
        </authorList>
    </citation>
    <scope>NUCLEOTIDE SEQUENCE [LARGE SCALE GENOMIC DNA]</scope>
    <source>
        <strain evidence="2 3">JCM 16328</strain>
    </source>
</reference>
<comment type="caution">
    <text evidence="2">The sequence shown here is derived from an EMBL/GenBank/DDBJ whole genome shotgun (WGS) entry which is preliminary data.</text>
</comment>
<proteinExistence type="predicted"/>
<feature type="transmembrane region" description="Helical" evidence="1">
    <location>
        <begin position="144"/>
        <end position="165"/>
    </location>
</feature>
<feature type="transmembrane region" description="Helical" evidence="1">
    <location>
        <begin position="81"/>
        <end position="104"/>
    </location>
</feature>
<feature type="transmembrane region" description="Helical" evidence="1">
    <location>
        <begin position="116"/>
        <end position="138"/>
    </location>
</feature>
<dbReference type="Pfam" id="PF24417">
    <property type="entry name" value="DUF7549"/>
    <property type="match status" value="1"/>
</dbReference>
<keyword evidence="1" id="KW-0472">Membrane</keyword>
<gene>
    <name evidence="2" type="ORF">GCM10009020_26850</name>
</gene>
<dbReference type="EMBL" id="BAAADV010000007">
    <property type="protein sequence ID" value="GAA0677487.1"/>
    <property type="molecule type" value="Genomic_DNA"/>
</dbReference>
<dbReference type="Proteomes" id="UP001500420">
    <property type="component" value="Unassembled WGS sequence"/>
</dbReference>
<evidence type="ECO:0000256" key="1">
    <source>
        <dbReference type="SAM" id="Phobius"/>
    </source>
</evidence>
<feature type="transmembrane region" description="Helical" evidence="1">
    <location>
        <begin position="12"/>
        <end position="32"/>
    </location>
</feature>
<evidence type="ECO:0000313" key="2">
    <source>
        <dbReference type="EMBL" id="GAA0677487.1"/>
    </source>
</evidence>
<keyword evidence="3" id="KW-1185">Reference proteome</keyword>
<dbReference type="AlphaFoldDB" id="A0AAV3TCE7"/>
<sequence>MAWVRSEYAGELAVVSAWLAAVLPWNVTYTSIPGTELSALFLRFPFLQVRYIFGIPRDQQQLFRHPIAALDLVSGVSETLYYVWIAGAAVVALAVMLSFAMYAAEDAVERRSPAHPVRVMGGLLAVATALLTAATVAIATSGDFGGGVPIPIGLAVLGLLAGVLLRADLV</sequence>
<keyword evidence="1" id="KW-0812">Transmembrane</keyword>